<evidence type="ECO:0000259" key="13">
    <source>
        <dbReference type="Pfam" id="PF10502"/>
    </source>
</evidence>
<evidence type="ECO:0000256" key="10">
    <source>
        <dbReference type="PIRSR" id="PIRSR600223-1"/>
    </source>
</evidence>
<organism evidence="14 15">
    <name type="scientific">Canis lupus familiaris</name>
    <name type="common">Dog</name>
    <name type="synonym">Canis familiaris</name>
    <dbReference type="NCBI Taxonomy" id="9615"/>
    <lineage>
        <taxon>Eukaryota</taxon>
        <taxon>Metazoa</taxon>
        <taxon>Chordata</taxon>
        <taxon>Craniata</taxon>
        <taxon>Vertebrata</taxon>
        <taxon>Euteleostomi</taxon>
        <taxon>Mammalia</taxon>
        <taxon>Eutheria</taxon>
        <taxon>Laurasiatheria</taxon>
        <taxon>Carnivora</taxon>
        <taxon>Caniformia</taxon>
        <taxon>Canidae</taxon>
        <taxon>Canis</taxon>
    </lineage>
</organism>
<dbReference type="PRINTS" id="PR00727">
    <property type="entry name" value="LEADERPTASE"/>
</dbReference>
<comment type="subunit">
    <text evidence="2">Heterodimer of 2 subunits, IMMPL1 and IMMPL2.</text>
</comment>
<keyword evidence="6 11" id="KW-0496">Mitochondrion</keyword>
<evidence type="ECO:0000256" key="12">
    <source>
        <dbReference type="SAM" id="MobiDB-lite"/>
    </source>
</evidence>
<keyword evidence="5 11" id="KW-0378">Hydrolase</keyword>
<evidence type="ECO:0000256" key="3">
    <source>
        <dbReference type="ARBA" id="ARBA00022670"/>
    </source>
</evidence>
<proteinExistence type="inferred from homology"/>
<feature type="active site" evidence="10">
    <location>
        <position position="170"/>
    </location>
</feature>
<evidence type="ECO:0000313" key="15">
    <source>
        <dbReference type="Proteomes" id="UP000694429"/>
    </source>
</evidence>
<evidence type="ECO:0000313" key="14">
    <source>
        <dbReference type="Ensembl" id="ENSCAFP00030030981.1"/>
    </source>
</evidence>
<accession>A0A8C0NR32</accession>
<reference evidence="14" key="1">
    <citation type="submission" date="2019-03" db="EMBL/GenBank/DDBJ databases">
        <authorList>
            <person name="Warren W.C."/>
            <person name="Johnson G.S."/>
        </authorList>
    </citation>
    <scope>NUCLEOTIDE SEQUENCE [LARGE SCALE GENOMIC DNA]</scope>
    <source>
        <strain evidence="14">Basenji</strain>
    </source>
</reference>
<evidence type="ECO:0000256" key="11">
    <source>
        <dbReference type="RuleBase" id="RU362041"/>
    </source>
</evidence>
<dbReference type="NCBIfam" id="TIGR02227">
    <property type="entry name" value="sigpep_I_bact"/>
    <property type="match status" value="1"/>
</dbReference>
<protein>
    <recommendedName>
        <fullName evidence="11">Mitochondrial inner membrane protease subunit</fullName>
        <ecNumber evidence="11">3.4.21.-</ecNumber>
    </recommendedName>
</protein>
<dbReference type="GO" id="GO:0004252">
    <property type="term" value="F:serine-type endopeptidase activity"/>
    <property type="evidence" value="ECO:0007669"/>
    <property type="project" value="InterPro"/>
</dbReference>
<evidence type="ECO:0000256" key="9">
    <source>
        <dbReference type="ARBA" id="ARBA00038445"/>
    </source>
</evidence>
<feature type="region of interest" description="Disordered" evidence="12">
    <location>
        <begin position="48"/>
        <end position="69"/>
    </location>
</feature>
<keyword evidence="7" id="KW-0472">Membrane</keyword>
<dbReference type="FunFam" id="2.10.109.10:FF:000010">
    <property type="entry name" value="Mitochondrial inner membrane protease subunit"/>
    <property type="match status" value="1"/>
</dbReference>
<comment type="function">
    <text evidence="8">Catalyzes the removal of transit peptides required for the targeting of proteins from the mitochondrial matrix, across the inner membrane, into the inter-membrane space. Known to process the nuclear encoded protein DIABLO.</text>
</comment>
<comment type="similarity">
    <text evidence="9">Belongs to the peptidase S26 family. IMP1 subfamily.</text>
</comment>
<sequence length="268" mass="29012">MGTLGTQAAGLSEQAPSSRLRALVANRIEHSLPSQPIARSNAEKCALRGDGGLLPGPGEEGPPESGVKSIPGLSGARGQWWQSLHRTMLRGVLGKTFRLVGYTIQYGCIAHCAFEYVGGVVMCSGPSMEPTIQNSDIVFAENLSRHFYGIQRGDIVIAKSPSDPKSNICKRVIGLEGDKILTSSPSDFFKSHNYVPTGHVWLEGDNLQNSTDSRYYGPIPYGLIRGRIFFKAVSGLNCCSDCILWTCWPSFTAVNITLFPTETNLASE</sequence>
<dbReference type="InterPro" id="IPR019533">
    <property type="entry name" value="Peptidase_S26"/>
</dbReference>
<comment type="subcellular location">
    <subcellularLocation>
        <location evidence="1 11">Mitochondrion inner membrane</location>
    </subcellularLocation>
</comment>
<dbReference type="Ensembl" id="ENSCAFT00030035520.1">
    <property type="protein sequence ID" value="ENSCAFP00030030981.1"/>
    <property type="gene ID" value="ENSCAFG00030019201.1"/>
</dbReference>
<feature type="domain" description="Peptidase S26" evidence="13">
    <location>
        <begin position="105"/>
        <end position="180"/>
    </location>
</feature>
<evidence type="ECO:0000256" key="1">
    <source>
        <dbReference type="ARBA" id="ARBA00004273"/>
    </source>
</evidence>
<feature type="active site" evidence="10">
    <location>
        <position position="127"/>
    </location>
</feature>
<dbReference type="AlphaFoldDB" id="A0A8C0NR32"/>
<evidence type="ECO:0000256" key="6">
    <source>
        <dbReference type="ARBA" id="ARBA00023128"/>
    </source>
</evidence>
<dbReference type="Gene3D" id="2.10.109.10">
    <property type="entry name" value="Umud Fragment, subunit A"/>
    <property type="match status" value="1"/>
</dbReference>
<evidence type="ECO:0000256" key="7">
    <source>
        <dbReference type="ARBA" id="ARBA00023136"/>
    </source>
</evidence>
<dbReference type="PANTHER" id="PTHR12383:SF16">
    <property type="entry name" value="MITOCHONDRIAL INNER MEMBRANE PROTEASE SUBUNIT 1"/>
    <property type="match status" value="1"/>
</dbReference>
<name>A0A8C0NR32_CANLF</name>
<dbReference type="Proteomes" id="UP000694429">
    <property type="component" value="Chromosome 18"/>
</dbReference>
<dbReference type="Pfam" id="PF10502">
    <property type="entry name" value="Peptidase_S26"/>
    <property type="match status" value="2"/>
</dbReference>
<dbReference type="InterPro" id="IPR036286">
    <property type="entry name" value="LexA/Signal_pep-like_sf"/>
</dbReference>
<dbReference type="PANTHER" id="PTHR12383">
    <property type="entry name" value="PROTEASE FAMILY S26 MITOCHONDRIAL INNER MEMBRANE PROTEASE-RELATED"/>
    <property type="match status" value="1"/>
</dbReference>
<reference evidence="14" key="2">
    <citation type="submission" date="2025-08" db="UniProtKB">
        <authorList>
            <consortium name="Ensembl"/>
        </authorList>
    </citation>
    <scope>IDENTIFICATION</scope>
</reference>
<evidence type="ECO:0000256" key="5">
    <source>
        <dbReference type="ARBA" id="ARBA00022801"/>
    </source>
</evidence>
<feature type="compositionally biased region" description="Gly residues" evidence="12">
    <location>
        <begin position="49"/>
        <end position="59"/>
    </location>
</feature>
<dbReference type="InterPro" id="IPR000223">
    <property type="entry name" value="Pept_S26A_signal_pept_1"/>
</dbReference>
<keyword evidence="4 11" id="KW-0999">Mitochondrion inner membrane</keyword>
<dbReference type="InterPro" id="IPR052064">
    <property type="entry name" value="Mito_IMP1_subunit"/>
</dbReference>
<feature type="domain" description="Peptidase S26" evidence="13">
    <location>
        <begin position="189"/>
        <end position="230"/>
    </location>
</feature>
<dbReference type="EC" id="3.4.21.-" evidence="11"/>
<evidence type="ECO:0000256" key="2">
    <source>
        <dbReference type="ARBA" id="ARBA00011805"/>
    </source>
</evidence>
<dbReference type="GO" id="GO:0006465">
    <property type="term" value="P:signal peptide processing"/>
    <property type="evidence" value="ECO:0007669"/>
    <property type="project" value="InterPro"/>
</dbReference>
<dbReference type="SUPFAM" id="SSF51306">
    <property type="entry name" value="LexA/Signal peptidase"/>
    <property type="match status" value="1"/>
</dbReference>
<evidence type="ECO:0000256" key="4">
    <source>
        <dbReference type="ARBA" id="ARBA00022792"/>
    </source>
</evidence>
<keyword evidence="3 11" id="KW-0645">Protease</keyword>
<dbReference type="CDD" id="cd06530">
    <property type="entry name" value="S26_SPase_I"/>
    <property type="match status" value="1"/>
</dbReference>
<dbReference type="GO" id="GO:0005743">
    <property type="term" value="C:mitochondrial inner membrane"/>
    <property type="evidence" value="ECO:0007669"/>
    <property type="project" value="UniProtKB-SubCell"/>
</dbReference>
<evidence type="ECO:0000256" key="8">
    <source>
        <dbReference type="ARBA" id="ARBA00025546"/>
    </source>
</evidence>